<proteinExistence type="predicted"/>
<reference evidence="2" key="1">
    <citation type="submission" date="2017-05" db="UniProtKB">
        <authorList>
            <consortium name="EnsemblMetazoa"/>
        </authorList>
    </citation>
    <scope>IDENTIFICATION</scope>
</reference>
<dbReference type="InterPro" id="IPR036770">
    <property type="entry name" value="Ankyrin_rpt-contain_sf"/>
</dbReference>
<accession>A0A1X7SKR0</accession>
<dbReference type="Gene3D" id="1.25.40.20">
    <property type="entry name" value="Ankyrin repeat-containing domain"/>
    <property type="match status" value="1"/>
</dbReference>
<dbReference type="AlphaFoldDB" id="A0A1X7SKR0"/>
<dbReference type="PROSITE" id="PS50297">
    <property type="entry name" value="ANK_REP_REGION"/>
    <property type="match status" value="1"/>
</dbReference>
<dbReference type="EnsemblMetazoa" id="Aqu2.1.02653_001">
    <property type="protein sequence ID" value="Aqu2.1.02653_001"/>
    <property type="gene ID" value="Aqu2.1.02653"/>
</dbReference>
<dbReference type="InterPro" id="IPR002110">
    <property type="entry name" value="Ankyrin_rpt"/>
</dbReference>
<name>A0A1X7SKR0_AMPQE</name>
<evidence type="ECO:0000256" key="1">
    <source>
        <dbReference type="PROSITE-ProRule" id="PRU00023"/>
    </source>
</evidence>
<feature type="repeat" description="ANK" evidence="1">
    <location>
        <begin position="1"/>
        <end position="32"/>
    </location>
</feature>
<keyword evidence="1" id="KW-0040">ANK repeat</keyword>
<evidence type="ECO:0000313" key="2">
    <source>
        <dbReference type="EnsemblMetazoa" id="Aqu2.1.02653_001"/>
    </source>
</evidence>
<dbReference type="InParanoid" id="A0A1X7SKR0"/>
<dbReference type="PROSITE" id="PS50088">
    <property type="entry name" value="ANK_REPEAT"/>
    <property type="match status" value="1"/>
</dbReference>
<sequence>FNSPLIEAAAEGHYQVVELLLTKGADPNFTSKYTGTPLTVAAKTTSSCS</sequence>
<organism evidence="2">
    <name type="scientific">Amphimedon queenslandica</name>
    <name type="common">Sponge</name>
    <dbReference type="NCBI Taxonomy" id="400682"/>
    <lineage>
        <taxon>Eukaryota</taxon>
        <taxon>Metazoa</taxon>
        <taxon>Porifera</taxon>
        <taxon>Demospongiae</taxon>
        <taxon>Heteroscleromorpha</taxon>
        <taxon>Haplosclerida</taxon>
        <taxon>Niphatidae</taxon>
        <taxon>Amphimedon</taxon>
    </lineage>
</organism>
<dbReference type="Pfam" id="PF00023">
    <property type="entry name" value="Ank"/>
    <property type="match status" value="1"/>
</dbReference>
<dbReference type="SUPFAM" id="SSF48403">
    <property type="entry name" value="Ankyrin repeat"/>
    <property type="match status" value="1"/>
</dbReference>
<protein>
    <submittedName>
        <fullName evidence="2">Uncharacterized protein</fullName>
    </submittedName>
</protein>